<dbReference type="AlphaFoldDB" id="A0A3D9S2K7"/>
<dbReference type="EMBL" id="QTTN01000015">
    <property type="protein sequence ID" value="REE84391.1"/>
    <property type="molecule type" value="Genomic_DNA"/>
</dbReference>
<comment type="caution">
    <text evidence="2">The sequence shown here is derived from an EMBL/GenBank/DDBJ whole genome shotgun (WGS) entry which is preliminary data.</text>
</comment>
<dbReference type="Pfam" id="PF01243">
    <property type="entry name" value="PNPOx_N"/>
    <property type="match status" value="1"/>
</dbReference>
<dbReference type="SUPFAM" id="SSF50475">
    <property type="entry name" value="FMN-binding split barrel"/>
    <property type="match status" value="1"/>
</dbReference>
<sequence length="188" mass="21070">MGTAYSTILPEHESFIREQKLFFVGTAAEDGHVNLSPKGYDAFRILSPNKVAYLDLTGSGNETSAHLSAVNRITYMFVAFDGKPLILRLYGTGQVVLPTSPEWDEVAAHFTLYPGYRQIIVSEIEIVKTSCGFSVPYYSYEGERDQLLNWATNHGEEKLIDYRKRKNSASMDGFPTPIGKAFEDENVN</sequence>
<dbReference type="InterPro" id="IPR011576">
    <property type="entry name" value="Pyridox_Oxase_N"/>
</dbReference>
<dbReference type="OrthoDB" id="115989at2"/>
<dbReference type="Gene3D" id="2.30.110.10">
    <property type="entry name" value="Electron Transport, Fmn-binding Protein, Chain A"/>
    <property type="match status" value="1"/>
</dbReference>
<evidence type="ECO:0000259" key="1">
    <source>
        <dbReference type="Pfam" id="PF01243"/>
    </source>
</evidence>
<protein>
    <submittedName>
        <fullName evidence="2">Pyridoxamine 5'-phosphate oxidase</fullName>
    </submittedName>
</protein>
<dbReference type="InterPro" id="IPR012349">
    <property type="entry name" value="Split_barrel_FMN-bd"/>
</dbReference>
<dbReference type="Proteomes" id="UP000256304">
    <property type="component" value="Unassembled WGS sequence"/>
</dbReference>
<reference evidence="2 3" key="1">
    <citation type="submission" date="2018-08" db="EMBL/GenBank/DDBJ databases">
        <title>Genomic Encyclopedia of Type Strains, Phase III (KMG-III): the genomes of soil and plant-associated and newly described type strains.</title>
        <authorList>
            <person name="Whitman W."/>
        </authorList>
    </citation>
    <scope>NUCLEOTIDE SEQUENCE [LARGE SCALE GENOMIC DNA]</scope>
    <source>
        <strain evidence="2 3">CGMCC 1.10966</strain>
    </source>
</reference>
<evidence type="ECO:0000313" key="2">
    <source>
        <dbReference type="EMBL" id="REE84391.1"/>
    </source>
</evidence>
<gene>
    <name evidence="2" type="ORF">A8990_11568</name>
</gene>
<dbReference type="PANTHER" id="PTHR39336:SF1">
    <property type="entry name" value="PYRIDOXAMINE PHOSPHATE OXIDASE FAMILY PROTEIN (AFU_ORTHOLOGUE AFUA_6G11440)"/>
    <property type="match status" value="1"/>
</dbReference>
<name>A0A3D9S2K7_9BACL</name>
<proteinExistence type="predicted"/>
<feature type="domain" description="Pyridoxamine 5'-phosphate oxidase N-terminal" evidence="1">
    <location>
        <begin position="10"/>
        <end position="106"/>
    </location>
</feature>
<dbReference type="RefSeq" id="WP_116189678.1">
    <property type="nucleotide sequence ID" value="NZ_QTTN01000015.1"/>
</dbReference>
<organism evidence="2 3">
    <name type="scientific">Paenibacillus taihuensis</name>
    <dbReference type="NCBI Taxonomy" id="1156355"/>
    <lineage>
        <taxon>Bacteria</taxon>
        <taxon>Bacillati</taxon>
        <taxon>Bacillota</taxon>
        <taxon>Bacilli</taxon>
        <taxon>Bacillales</taxon>
        <taxon>Paenibacillaceae</taxon>
        <taxon>Paenibacillus</taxon>
    </lineage>
</organism>
<dbReference type="PANTHER" id="PTHR39336">
    <property type="entry name" value="PYRIDOXAMINE PHOSPHATE OXIDASE FAMILY PROTEIN (AFU_ORTHOLOGUE AFUA_6G11440)"/>
    <property type="match status" value="1"/>
</dbReference>
<accession>A0A3D9S2K7</accession>
<keyword evidence="3" id="KW-1185">Reference proteome</keyword>
<evidence type="ECO:0000313" key="3">
    <source>
        <dbReference type="Proteomes" id="UP000256304"/>
    </source>
</evidence>